<gene>
    <name evidence="4" type="ORF">TAPDE_005705</name>
</gene>
<dbReference type="OrthoDB" id="3884315at2759"/>
<evidence type="ECO:0000313" key="5">
    <source>
        <dbReference type="Proteomes" id="UP000013776"/>
    </source>
</evidence>
<dbReference type="PANTHER" id="PTHR15503:SF22">
    <property type="entry name" value="TRANSPOSON TY3-I GAG POLYPROTEIN"/>
    <property type="match status" value="1"/>
</dbReference>
<dbReference type="PANTHER" id="PTHR15503">
    <property type="entry name" value="LDOC1 RELATED"/>
    <property type="match status" value="1"/>
</dbReference>
<organism evidence="4 5">
    <name type="scientific">Taphrina deformans (strain PYCC 5710 / ATCC 11124 / CBS 356.35 / IMI 108563 / JCM 9778 / NBRC 8474)</name>
    <name type="common">Peach leaf curl fungus</name>
    <name type="synonym">Lalaria deformans</name>
    <dbReference type="NCBI Taxonomy" id="1097556"/>
    <lineage>
        <taxon>Eukaryota</taxon>
        <taxon>Fungi</taxon>
        <taxon>Dikarya</taxon>
        <taxon>Ascomycota</taxon>
        <taxon>Taphrinomycotina</taxon>
        <taxon>Taphrinomycetes</taxon>
        <taxon>Taphrinales</taxon>
        <taxon>Taphrinaceae</taxon>
        <taxon>Taphrina</taxon>
    </lineage>
</organism>
<keyword evidence="1" id="KW-0862">Zinc</keyword>
<reference evidence="4 5" key="1">
    <citation type="journal article" date="2013" name="MBio">
        <title>Genome sequencing of the plant pathogen Taphrina deformans, the causal agent of peach leaf curl.</title>
        <authorList>
            <person name="Cisse O.H."/>
            <person name="Almeida J.M.G.C.F."/>
            <person name="Fonseca A."/>
            <person name="Kumar A.A."/>
            <person name="Salojaervi J."/>
            <person name="Overmyer K."/>
            <person name="Hauser P.M."/>
            <person name="Pagni M."/>
        </authorList>
    </citation>
    <scope>NUCLEOTIDE SEQUENCE [LARGE SCALE GENOMIC DNA]</scope>
    <source>
        <strain evidence="5">PYCC 5710 / ATCC 11124 / CBS 356.35 / IMI 108563 / JCM 9778 / NBRC 8474</strain>
    </source>
</reference>
<dbReference type="GO" id="GO:0008270">
    <property type="term" value="F:zinc ion binding"/>
    <property type="evidence" value="ECO:0007669"/>
    <property type="project" value="UniProtKB-KW"/>
</dbReference>
<sequence>MSHPDQQPIPAGGFDRVTSERLMAELARLQHQVDSQGPAVTPAQGVTPELLASLASAFTAAAPPRSPGYSGDNSLKLKEPEVFNGGRKDLERFLAALLLKFSAERKRFPDDHSKITYAMSLLRGDAFEIVQNQIVQDVDNLGSFQDFRSSLERAFGDPDSAQTAMLELENLRQRGSIVKYNAEFHRLENILHLNDIAKLAFYRRGVSDHIKNILLEKLEKYDTFEAFEKAVTQLDANLYVRKQDQRYSVRGTAPRHHHGRGDNTGPRGPAVTTKQTHTPMDIDAVISTPAHRGPLSDKEKKYRRDNDLCSYCGGSGHYANSCPEKRKKFKTAKN</sequence>
<name>R4XH36_TAPDE</name>
<dbReference type="PROSITE" id="PS50158">
    <property type="entry name" value="ZF_CCHC"/>
    <property type="match status" value="1"/>
</dbReference>
<evidence type="ECO:0000313" key="4">
    <source>
        <dbReference type="EMBL" id="CCG85107.1"/>
    </source>
</evidence>
<feature type="domain" description="CCHC-type" evidence="3">
    <location>
        <begin position="309"/>
        <end position="324"/>
    </location>
</feature>
<evidence type="ECO:0000256" key="1">
    <source>
        <dbReference type="PROSITE-ProRule" id="PRU00047"/>
    </source>
</evidence>
<evidence type="ECO:0000259" key="3">
    <source>
        <dbReference type="PROSITE" id="PS50158"/>
    </source>
</evidence>
<keyword evidence="5" id="KW-1185">Reference proteome</keyword>
<proteinExistence type="predicted"/>
<dbReference type="VEuPathDB" id="FungiDB:TAPDE_005705"/>
<dbReference type="GO" id="GO:0003676">
    <property type="term" value="F:nucleic acid binding"/>
    <property type="evidence" value="ECO:0007669"/>
    <property type="project" value="InterPro"/>
</dbReference>
<dbReference type="SMART" id="SM00343">
    <property type="entry name" value="ZnF_C2HC"/>
    <property type="match status" value="1"/>
</dbReference>
<keyword evidence="1" id="KW-0863">Zinc-finger</keyword>
<feature type="region of interest" description="Disordered" evidence="2">
    <location>
        <begin position="248"/>
        <end position="275"/>
    </location>
</feature>
<comment type="caution">
    <text evidence="4">The sequence shown here is derived from an EMBL/GenBank/DDBJ whole genome shotgun (WGS) entry which is preliminary data.</text>
</comment>
<dbReference type="InterPro" id="IPR045358">
    <property type="entry name" value="Ty3_capsid"/>
</dbReference>
<dbReference type="AlphaFoldDB" id="R4XH36"/>
<protein>
    <recommendedName>
        <fullName evidence="3">CCHC-type domain-containing protein</fullName>
    </recommendedName>
</protein>
<dbReference type="Gene3D" id="4.10.60.10">
    <property type="entry name" value="Zinc finger, CCHC-type"/>
    <property type="match status" value="1"/>
</dbReference>
<dbReference type="EMBL" id="CAHR02000461">
    <property type="protein sequence ID" value="CCG85107.1"/>
    <property type="molecule type" value="Genomic_DNA"/>
</dbReference>
<dbReference type="eggNOG" id="ENOG502SZCW">
    <property type="taxonomic scope" value="Eukaryota"/>
</dbReference>
<dbReference type="InterPro" id="IPR036875">
    <property type="entry name" value="Znf_CCHC_sf"/>
</dbReference>
<dbReference type="InterPro" id="IPR032567">
    <property type="entry name" value="RTL1-rel"/>
</dbReference>
<dbReference type="SUPFAM" id="SSF57756">
    <property type="entry name" value="Retrovirus zinc finger-like domains"/>
    <property type="match status" value="1"/>
</dbReference>
<dbReference type="Pfam" id="PF19259">
    <property type="entry name" value="Ty3_capsid"/>
    <property type="match status" value="1"/>
</dbReference>
<keyword evidence="1" id="KW-0479">Metal-binding</keyword>
<dbReference type="InterPro" id="IPR001878">
    <property type="entry name" value="Znf_CCHC"/>
</dbReference>
<dbReference type="Proteomes" id="UP000013776">
    <property type="component" value="Unassembled WGS sequence"/>
</dbReference>
<evidence type="ECO:0000256" key="2">
    <source>
        <dbReference type="SAM" id="MobiDB-lite"/>
    </source>
</evidence>
<accession>R4XH36</accession>